<dbReference type="Proteomes" id="UP000824469">
    <property type="component" value="Unassembled WGS sequence"/>
</dbReference>
<evidence type="ECO:0000313" key="1">
    <source>
        <dbReference type="EMBL" id="KAH9302852.1"/>
    </source>
</evidence>
<comment type="caution">
    <text evidence="1">The sequence shown here is derived from an EMBL/GenBank/DDBJ whole genome shotgun (WGS) entry which is preliminary data.</text>
</comment>
<organism evidence="1 2">
    <name type="scientific">Taxus chinensis</name>
    <name type="common">Chinese yew</name>
    <name type="synonym">Taxus wallichiana var. chinensis</name>
    <dbReference type="NCBI Taxonomy" id="29808"/>
    <lineage>
        <taxon>Eukaryota</taxon>
        <taxon>Viridiplantae</taxon>
        <taxon>Streptophyta</taxon>
        <taxon>Embryophyta</taxon>
        <taxon>Tracheophyta</taxon>
        <taxon>Spermatophyta</taxon>
        <taxon>Pinopsida</taxon>
        <taxon>Pinidae</taxon>
        <taxon>Conifers II</taxon>
        <taxon>Cupressales</taxon>
        <taxon>Taxaceae</taxon>
        <taxon>Taxus</taxon>
    </lineage>
</organism>
<protein>
    <submittedName>
        <fullName evidence="1">Uncharacterized protein</fullName>
    </submittedName>
</protein>
<keyword evidence="2" id="KW-1185">Reference proteome</keyword>
<dbReference type="AlphaFoldDB" id="A0AA38CN58"/>
<name>A0AA38CN58_TAXCH</name>
<dbReference type="EMBL" id="JAHRHJ020000009">
    <property type="protein sequence ID" value="KAH9302852.1"/>
    <property type="molecule type" value="Genomic_DNA"/>
</dbReference>
<sequence length="69" mass="7123">ELLGLPDLLPASLDPEFQGEKLLTGASFGSSGSGYADSTGNRLVGLPLGFDLSRVKEGEEVKDVATATK</sequence>
<feature type="non-terminal residue" evidence="1">
    <location>
        <position position="69"/>
    </location>
</feature>
<proteinExistence type="predicted"/>
<gene>
    <name evidence="1" type="ORF">KI387_014435</name>
</gene>
<feature type="non-terminal residue" evidence="1">
    <location>
        <position position="1"/>
    </location>
</feature>
<accession>A0AA38CN58</accession>
<reference evidence="1 2" key="1">
    <citation type="journal article" date="2021" name="Nat. Plants">
        <title>The Taxus genome provides insights into paclitaxel biosynthesis.</title>
        <authorList>
            <person name="Xiong X."/>
            <person name="Gou J."/>
            <person name="Liao Q."/>
            <person name="Li Y."/>
            <person name="Zhou Q."/>
            <person name="Bi G."/>
            <person name="Li C."/>
            <person name="Du R."/>
            <person name="Wang X."/>
            <person name="Sun T."/>
            <person name="Guo L."/>
            <person name="Liang H."/>
            <person name="Lu P."/>
            <person name="Wu Y."/>
            <person name="Zhang Z."/>
            <person name="Ro D.K."/>
            <person name="Shang Y."/>
            <person name="Huang S."/>
            <person name="Yan J."/>
        </authorList>
    </citation>
    <scope>NUCLEOTIDE SEQUENCE [LARGE SCALE GENOMIC DNA]</scope>
    <source>
        <strain evidence="1">Ta-2019</strain>
    </source>
</reference>
<evidence type="ECO:0000313" key="2">
    <source>
        <dbReference type="Proteomes" id="UP000824469"/>
    </source>
</evidence>